<dbReference type="EMBL" id="JALJOS010000013">
    <property type="protein sequence ID" value="KAK9831793.1"/>
    <property type="molecule type" value="Genomic_DNA"/>
</dbReference>
<dbReference type="InterPro" id="IPR011010">
    <property type="entry name" value="DNA_brk_join_enz"/>
</dbReference>
<organism evidence="2 3">
    <name type="scientific">Apatococcus lobatus</name>
    <dbReference type="NCBI Taxonomy" id="904363"/>
    <lineage>
        <taxon>Eukaryota</taxon>
        <taxon>Viridiplantae</taxon>
        <taxon>Chlorophyta</taxon>
        <taxon>core chlorophytes</taxon>
        <taxon>Trebouxiophyceae</taxon>
        <taxon>Chlorellales</taxon>
        <taxon>Chlorellaceae</taxon>
        <taxon>Apatococcus</taxon>
    </lineage>
</organism>
<evidence type="ECO:0000313" key="3">
    <source>
        <dbReference type="Proteomes" id="UP001438707"/>
    </source>
</evidence>
<evidence type="ECO:0008006" key="4">
    <source>
        <dbReference type="Google" id="ProtNLM"/>
    </source>
</evidence>
<comment type="caution">
    <text evidence="2">The sequence shown here is derived from an EMBL/GenBank/DDBJ whole genome shotgun (WGS) entry which is preliminary data.</text>
</comment>
<dbReference type="Proteomes" id="UP001438707">
    <property type="component" value="Unassembled WGS sequence"/>
</dbReference>
<name>A0AAW1RDW8_9CHLO</name>
<dbReference type="Gene3D" id="1.10.443.10">
    <property type="entry name" value="Intergrase catalytic core"/>
    <property type="match status" value="1"/>
</dbReference>
<protein>
    <recommendedName>
        <fullName evidence="4">Tyr recombinase domain-containing protein</fullName>
    </recommendedName>
</protein>
<keyword evidence="3" id="KW-1185">Reference proteome</keyword>
<reference evidence="2 3" key="1">
    <citation type="journal article" date="2024" name="Nat. Commun.">
        <title>Phylogenomics reveals the evolutionary origins of lichenization in chlorophyte algae.</title>
        <authorList>
            <person name="Puginier C."/>
            <person name="Libourel C."/>
            <person name="Otte J."/>
            <person name="Skaloud P."/>
            <person name="Haon M."/>
            <person name="Grisel S."/>
            <person name="Petersen M."/>
            <person name="Berrin J.G."/>
            <person name="Delaux P.M."/>
            <person name="Dal Grande F."/>
            <person name="Keller J."/>
        </authorList>
    </citation>
    <scope>NUCLEOTIDE SEQUENCE [LARGE SCALE GENOMIC DNA]</scope>
    <source>
        <strain evidence="2 3">SAG 2145</strain>
    </source>
</reference>
<dbReference type="GO" id="GO:0015074">
    <property type="term" value="P:DNA integration"/>
    <property type="evidence" value="ECO:0007669"/>
    <property type="project" value="InterPro"/>
</dbReference>
<dbReference type="InterPro" id="IPR013762">
    <property type="entry name" value="Integrase-like_cat_sf"/>
</dbReference>
<sequence length="669" mass="72256">MVSSMIGYRLHPSVDWSVSRNWSCEGQHLALGVSTRRPRKPAASLQAIGVVRCSCELRILACPWSKLRHVACGGCDTHLVGLGAAQLPGSPVIMLKLHVLLKTLRPRLTPESQGLLTSLQRLMDTRLVVPWGLAANSEFLAAEPFPVSLPAATGIDARRHRAVSLTQTAPELLGAEPLQGQISSLQQWLTNQIQLDRDARALAASTWRKVHTALLQFLGFIHQHCGVRCPSLTDLLRADLHATFLRHSMEKGNSFHAAKGHVYMAAKVVAWLSIQPQGGHKSLPNLIAWLTRAAMQVKDTAPIPRREVSAMQEAGTWLDAADLLAALLRGKASAELAAIRAAACGDPITYQTARDLHDAALACCIFGFIPPPRLTCLRTCTVPSFDGQCMHSECKARSRCHGNQLLGSSTDGGSMSFHFPHHKTSIGKQQARAISFQLPAELSALLELYLRVGRPSLMSSQAQPHPFLFLTKSGGSLDSNHGASQLTDIFQGYMGRLGCKQVSPGTCRHIFVVDRKANQGMPGPSNKDAAIVMGHSQKQWDLGIYDVARFSTASQLAVDSMTAWRKAHCQRNSMQGAALKGSAPGQADASGPMHIDLQEFQGALPVCSSLTQPQGLLAAPTDAQIKPDIAPSRTLASATTMPSVATRQQEGGRQGWIHNVVTRLFGFAK</sequence>
<dbReference type="GO" id="GO:0006310">
    <property type="term" value="P:DNA recombination"/>
    <property type="evidence" value="ECO:0007669"/>
    <property type="project" value="UniProtKB-KW"/>
</dbReference>
<dbReference type="SUPFAM" id="SSF56349">
    <property type="entry name" value="DNA breaking-rejoining enzymes"/>
    <property type="match status" value="1"/>
</dbReference>
<evidence type="ECO:0000256" key="1">
    <source>
        <dbReference type="ARBA" id="ARBA00023172"/>
    </source>
</evidence>
<gene>
    <name evidence="2" type="ORF">WJX74_009426</name>
</gene>
<dbReference type="AlphaFoldDB" id="A0AAW1RDW8"/>
<keyword evidence="1" id="KW-0233">DNA recombination</keyword>
<accession>A0AAW1RDW8</accession>
<dbReference type="GO" id="GO:0003677">
    <property type="term" value="F:DNA binding"/>
    <property type="evidence" value="ECO:0007669"/>
    <property type="project" value="InterPro"/>
</dbReference>
<evidence type="ECO:0000313" key="2">
    <source>
        <dbReference type="EMBL" id="KAK9831793.1"/>
    </source>
</evidence>
<proteinExistence type="predicted"/>